<feature type="transmembrane region" description="Helical" evidence="8">
    <location>
        <begin position="20"/>
        <end position="38"/>
    </location>
</feature>
<dbReference type="Proteomes" id="UP000886523">
    <property type="component" value="Unassembled WGS sequence"/>
</dbReference>
<evidence type="ECO:0000256" key="6">
    <source>
        <dbReference type="ARBA" id="ARBA00023136"/>
    </source>
</evidence>
<evidence type="ECO:0000256" key="5">
    <source>
        <dbReference type="ARBA" id="ARBA00022989"/>
    </source>
</evidence>
<dbReference type="PANTHER" id="PTHR13505:SF7">
    <property type="entry name" value="TRANSMEMBRANE PROTEIN 208"/>
    <property type="match status" value="1"/>
</dbReference>
<evidence type="ECO:0008006" key="11">
    <source>
        <dbReference type="Google" id="ProtNLM"/>
    </source>
</evidence>
<accession>A0A9P6AQK0</accession>
<dbReference type="GO" id="GO:0006624">
    <property type="term" value="P:vacuolar protein processing"/>
    <property type="evidence" value="ECO:0007669"/>
    <property type="project" value="TreeGrafter"/>
</dbReference>
<name>A0A9P6AQK0_9AGAM</name>
<evidence type="ECO:0000313" key="9">
    <source>
        <dbReference type="EMBL" id="KAF9510056.1"/>
    </source>
</evidence>
<keyword evidence="6 8" id="KW-0472">Membrane</keyword>
<dbReference type="GO" id="GO:0005773">
    <property type="term" value="C:vacuole"/>
    <property type="evidence" value="ECO:0007669"/>
    <property type="project" value="GOC"/>
</dbReference>
<dbReference type="GO" id="GO:0005789">
    <property type="term" value="C:endoplasmic reticulum membrane"/>
    <property type="evidence" value="ECO:0007669"/>
    <property type="project" value="UniProtKB-SubCell"/>
</dbReference>
<evidence type="ECO:0000256" key="4">
    <source>
        <dbReference type="ARBA" id="ARBA00022824"/>
    </source>
</evidence>
<dbReference type="PANTHER" id="PTHR13505">
    <property type="entry name" value="TRANSMEMBRANE PROTEIN 208"/>
    <property type="match status" value="1"/>
</dbReference>
<feature type="transmembrane region" description="Helical" evidence="8">
    <location>
        <begin position="120"/>
        <end position="143"/>
    </location>
</feature>
<dbReference type="OrthoDB" id="10012212at2759"/>
<keyword evidence="3 8" id="KW-0812">Transmembrane</keyword>
<evidence type="ECO:0000256" key="2">
    <source>
        <dbReference type="ARBA" id="ARBA00009950"/>
    </source>
</evidence>
<feature type="non-terminal residue" evidence="9">
    <location>
        <position position="1"/>
    </location>
</feature>
<gene>
    <name evidence="9" type="ORF">BS47DRAFT_1300755</name>
</gene>
<dbReference type="Pfam" id="PF05620">
    <property type="entry name" value="TMEM208_SND2"/>
    <property type="match status" value="1"/>
</dbReference>
<evidence type="ECO:0000256" key="1">
    <source>
        <dbReference type="ARBA" id="ARBA00004477"/>
    </source>
</evidence>
<sequence length="199" mass="22154">QANASAKKTAAQNEVTIRNLKVGMVIANMLYFLLRFILPNRSFPPTMRQLTLYFMTGIPEFVLFRHLSSVGLPRRDPTTGTLIAAGEDLSQQGVTEWCFDVIYVTWACQVGSSLIGDYVWWLYLSIPLYAAYKIYVSFLAPFLRMNSPSQAGAASPNGPANGDSKDTELLSKKQQKMQKKAEKRGGADPSPQARIKGRR</sequence>
<keyword evidence="4" id="KW-0256">Endoplasmic reticulum</keyword>
<keyword evidence="5 8" id="KW-1133">Transmembrane helix</keyword>
<dbReference type="EMBL" id="MU129024">
    <property type="protein sequence ID" value="KAF9510056.1"/>
    <property type="molecule type" value="Genomic_DNA"/>
</dbReference>
<evidence type="ECO:0000256" key="3">
    <source>
        <dbReference type="ARBA" id="ARBA00022692"/>
    </source>
</evidence>
<protein>
    <recommendedName>
        <fullName evidence="11">DUF788-domain-containing protein</fullName>
    </recommendedName>
</protein>
<feature type="compositionally biased region" description="Low complexity" evidence="7">
    <location>
        <begin position="150"/>
        <end position="162"/>
    </location>
</feature>
<proteinExistence type="inferred from homology"/>
<comment type="subcellular location">
    <subcellularLocation>
        <location evidence="1">Endoplasmic reticulum membrane</location>
        <topology evidence="1">Multi-pass membrane protein</topology>
    </subcellularLocation>
</comment>
<dbReference type="AlphaFoldDB" id="A0A9P6AQK0"/>
<comment type="caution">
    <text evidence="9">The sequence shown here is derived from an EMBL/GenBank/DDBJ whole genome shotgun (WGS) entry which is preliminary data.</text>
</comment>
<feature type="region of interest" description="Disordered" evidence="7">
    <location>
        <begin position="150"/>
        <end position="199"/>
    </location>
</feature>
<evidence type="ECO:0000256" key="7">
    <source>
        <dbReference type="SAM" id="MobiDB-lite"/>
    </source>
</evidence>
<evidence type="ECO:0000313" key="10">
    <source>
        <dbReference type="Proteomes" id="UP000886523"/>
    </source>
</evidence>
<organism evidence="9 10">
    <name type="scientific">Hydnum rufescens UP504</name>
    <dbReference type="NCBI Taxonomy" id="1448309"/>
    <lineage>
        <taxon>Eukaryota</taxon>
        <taxon>Fungi</taxon>
        <taxon>Dikarya</taxon>
        <taxon>Basidiomycota</taxon>
        <taxon>Agaricomycotina</taxon>
        <taxon>Agaricomycetes</taxon>
        <taxon>Cantharellales</taxon>
        <taxon>Hydnaceae</taxon>
        <taxon>Hydnum</taxon>
    </lineage>
</organism>
<dbReference type="InterPro" id="IPR008506">
    <property type="entry name" value="SND2/TMEM208"/>
</dbReference>
<comment type="similarity">
    <text evidence="2">Belongs to the TMEM208 family.</text>
</comment>
<keyword evidence="10" id="KW-1185">Reference proteome</keyword>
<evidence type="ECO:0000256" key="8">
    <source>
        <dbReference type="SAM" id="Phobius"/>
    </source>
</evidence>
<reference evidence="9" key="1">
    <citation type="journal article" date="2020" name="Nat. Commun.">
        <title>Large-scale genome sequencing of mycorrhizal fungi provides insights into the early evolution of symbiotic traits.</title>
        <authorList>
            <person name="Miyauchi S."/>
            <person name="Kiss E."/>
            <person name="Kuo A."/>
            <person name="Drula E."/>
            <person name="Kohler A."/>
            <person name="Sanchez-Garcia M."/>
            <person name="Morin E."/>
            <person name="Andreopoulos B."/>
            <person name="Barry K.W."/>
            <person name="Bonito G."/>
            <person name="Buee M."/>
            <person name="Carver A."/>
            <person name="Chen C."/>
            <person name="Cichocki N."/>
            <person name="Clum A."/>
            <person name="Culley D."/>
            <person name="Crous P.W."/>
            <person name="Fauchery L."/>
            <person name="Girlanda M."/>
            <person name="Hayes R.D."/>
            <person name="Keri Z."/>
            <person name="LaButti K."/>
            <person name="Lipzen A."/>
            <person name="Lombard V."/>
            <person name="Magnuson J."/>
            <person name="Maillard F."/>
            <person name="Murat C."/>
            <person name="Nolan M."/>
            <person name="Ohm R.A."/>
            <person name="Pangilinan J."/>
            <person name="Pereira M.F."/>
            <person name="Perotto S."/>
            <person name="Peter M."/>
            <person name="Pfister S."/>
            <person name="Riley R."/>
            <person name="Sitrit Y."/>
            <person name="Stielow J.B."/>
            <person name="Szollosi G."/>
            <person name="Zifcakova L."/>
            <person name="Stursova M."/>
            <person name="Spatafora J.W."/>
            <person name="Tedersoo L."/>
            <person name="Vaario L.M."/>
            <person name="Yamada A."/>
            <person name="Yan M."/>
            <person name="Wang P."/>
            <person name="Xu J."/>
            <person name="Bruns T."/>
            <person name="Baldrian P."/>
            <person name="Vilgalys R."/>
            <person name="Dunand C."/>
            <person name="Henrissat B."/>
            <person name="Grigoriev I.V."/>
            <person name="Hibbett D."/>
            <person name="Nagy L.G."/>
            <person name="Martin F.M."/>
        </authorList>
    </citation>
    <scope>NUCLEOTIDE SEQUENCE</scope>
    <source>
        <strain evidence="9">UP504</strain>
    </source>
</reference>